<accession>A0A644Y7U6</accession>
<evidence type="ECO:0000313" key="11">
    <source>
        <dbReference type="EMBL" id="MPM24636.1"/>
    </source>
</evidence>
<evidence type="ECO:0000256" key="3">
    <source>
        <dbReference type="ARBA" id="ARBA00022679"/>
    </source>
</evidence>
<dbReference type="GO" id="GO:0008654">
    <property type="term" value="P:phospholipid biosynthetic process"/>
    <property type="evidence" value="ECO:0007669"/>
    <property type="project" value="UniProtKB-KW"/>
</dbReference>
<dbReference type="GO" id="GO:0005886">
    <property type="term" value="C:plasma membrane"/>
    <property type="evidence" value="ECO:0007669"/>
    <property type="project" value="InterPro"/>
</dbReference>
<dbReference type="InterPro" id="IPR003811">
    <property type="entry name" value="G3P_acylTferase_PlsY"/>
</dbReference>
<keyword evidence="5 10" id="KW-1133">Transmembrane helix</keyword>
<keyword evidence="8" id="KW-0594">Phospholipid biosynthesis</keyword>
<evidence type="ECO:0000256" key="9">
    <source>
        <dbReference type="ARBA" id="ARBA00023264"/>
    </source>
</evidence>
<evidence type="ECO:0000256" key="4">
    <source>
        <dbReference type="ARBA" id="ARBA00022692"/>
    </source>
</evidence>
<dbReference type="EMBL" id="VSSQ01004309">
    <property type="protein sequence ID" value="MPM24636.1"/>
    <property type="molecule type" value="Genomic_DNA"/>
</dbReference>
<evidence type="ECO:0000256" key="1">
    <source>
        <dbReference type="ARBA" id="ARBA00022475"/>
    </source>
</evidence>
<keyword evidence="1" id="KW-1003">Cell membrane</keyword>
<dbReference type="AlphaFoldDB" id="A0A644Y7U6"/>
<comment type="caution">
    <text evidence="11">The sequence shown here is derived from an EMBL/GenBank/DDBJ whole genome shotgun (WGS) entry which is preliminary data.</text>
</comment>
<keyword evidence="7 10" id="KW-0472">Membrane</keyword>
<keyword evidence="6" id="KW-0443">Lipid metabolism</keyword>
<keyword evidence="2" id="KW-0444">Lipid biosynthesis</keyword>
<feature type="transmembrane region" description="Helical" evidence="10">
    <location>
        <begin position="173"/>
        <end position="190"/>
    </location>
</feature>
<keyword evidence="11" id="KW-0012">Acyltransferase</keyword>
<evidence type="ECO:0000256" key="6">
    <source>
        <dbReference type="ARBA" id="ARBA00023098"/>
    </source>
</evidence>
<dbReference type="PANTHER" id="PTHR30309">
    <property type="entry name" value="INNER MEMBRANE PROTEIN YGIH"/>
    <property type="match status" value="1"/>
</dbReference>
<feature type="transmembrane region" description="Helical" evidence="10">
    <location>
        <begin position="6"/>
        <end position="26"/>
    </location>
</feature>
<name>A0A644Y7U6_9ZZZZ</name>
<evidence type="ECO:0000256" key="10">
    <source>
        <dbReference type="SAM" id="Phobius"/>
    </source>
</evidence>
<dbReference type="PANTHER" id="PTHR30309:SF0">
    <property type="entry name" value="GLYCEROL-3-PHOSPHATE ACYLTRANSFERASE-RELATED"/>
    <property type="match status" value="1"/>
</dbReference>
<keyword evidence="9" id="KW-1208">Phospholipid metabolism</keyword>
<dbReference type="GO" id="GO:0043772">
    <property type="term" value="F:acyl-phosphate glycerol-3-phosphate acyltransferase activity"/>
    <property type="evidence" value="ECO:0007669"/>
    <property type="project" value="InterPro"/>
</dbReference>
<protein>
    <submittedName>
        <fullName evidence="11">Glycerol-3-phosphate acyltransferase</fullName>
        <ecNumber evidence="11">2.3.1.-</ecNumber>
    </submittedName>
</protein>
<sequence length="209" mass="22556">MTFFTGLWTLSLWTILACVLAGYLLGNIQTAIMVSKWYYHDDVRNHGSGNAGSTNMVRVFGFGPGAITFAGDFTKALLSVLVGQLICGTVGGYIAGLFVVVGHCWPMFAGFRGGKGVASSASLMIFTFPLGAGIALAVGAIILSINKRVSIVSMSSILLFFICTLIFRLNDLPLVLLAGLLAIIVYVRHIENIKRILHGEEQRLRKEGR</sequence>
<keyword evidence="4 10" id="KW-0812">Transmembrane</keyword>
<feature type="transmembrane region" description="Helical" evidence="10">
    <location>
        <begin position="76"/>
        <end position="101"/>
    </location>
</feature>
<feature type="transmembrane region" description="Helical" evidence="10">
    <location>
        <begin position="121"/>
        <end position="142"/>
    </location>
</feature>
<evidence type="ECO:0000256" key="8">
    <source>
        <dbReference type="ARBA" id="ARBA00023209"/>
    </source>
</evidence>
<dbReference type="HAMAP" id="MF_01043">
    <property type="entry name" value="PlsY"/>
    <property type="match status" value="1"/>
</dbReference>
<dbReference type="SMART" id="SM01207">
    <property type="entry name" value="G3P_acyltransf"/>
    <property type="match status" value="1"/>
</dbReference>
<evidence type="ECO:0000256" key="7">
    <source>
        <dbReference type="ARBA" id="ARBA00023136"/>
    </source>
</evidence>
<gene>
    <name evidence="11" type="primary">plsY_17</name>
    <name evidence="11" type="ORF">SDC9_71119</name>
</gene>
<reference evidence="11" key="1">
    <citation type="submission" date="2019-08" db="EMBL/GenBank/DDBJ databases">
        <authorList>
            <person name="Kucharzyk K."/>
            <person name="Murdoch R.W."/>
            <person name="Higgins S."/>
            <person name="Loffler F."/>
        </authorList>
    </citation>
    <scope>NUCLEOTIDE SEQUENCE</scope>
</reference>
<proteinExistence type="inferred from homology"/>
<dbReference type="EC" id="2.3.1.-" evidence="11"/>
<evidence type="ECO:0000256" key="2">
    <source>
        <dbReference type="ARBA" id="ARBA00022516"/>
    </source>
</evidence>
<feature type="transmembrane region" description="Helical" evidence="10">
    <location>
        <begin position="149"/>
        <end position="167"/>
    </location>
</feature>
<keyword evidence="3 11" id="KW-0808">Transferase</keyword>
<evidence type="ECO:0000256" key="5">
    <source>
        <dbReference type="ARBA" id="ARBA00022989"/>
    </source>
</evidence>
<dbReference type="Pfam" id="PF02660">
    <property type="entry name" value="G3P_acyltransf"/>
    <property type="match status" value="1"/>
</dbReference>
<organism evidence="11">
    <name type="scientific">bioreactor metagenome</name>
    <dbReference type="NCBI Taxonomy" id="1076179"/>
    <lineage>
        <taxon>unclassified sequences</taxon>
        <taxon>metagenomes</taxon>
        <taxon>ecological metagenomes</taxon>
    </lineage>
</organism>